<accession>A0A133KEM0</accession>
<gene>
    <name evidence="1" type="ORF">HMPREF3213_03125</name>
</gene>
<evidence type="ECO:0000313" key="1">
    <source>
        <dbReference type="EMBL" id="KWZ78021.1"/>
    </source>
</evidence>
<dbReference type="EMBL" id="LRPN01000155">
    <property type="protein sequence ID" value="KWZ78021.1"/>
    <property type="molecule type" value="Genomic_DNA"/>
</dbReference>
<dbReference type="Proteomes" id="UP000070376">
    <property type="component" value="Unassembled WGS sequence"/>
</dbReference>
<proteinExistence type="predicted"/>
<evidence type="ECO:0000313" key="2">
    <source>
        <dbReference type="Proteomes" id="UP000070376"/>
    </source>
</evidence>
<reference evidence="2" key="1">
    <citation type="submission" date="2016-01" db="EMBL/GenBank/DDBJ databases">
        <authorList>
            <person name="Mitreva M."/>
            <person name="Pepin K.H."/>
            <person name="Mihindukulasuriya K.A."/>
            <person name="Fulton R."/>
            <person name="Fronick C."/>
            <person name="O'Laughlin M."/>
            <person name="Miner T."/>
            <person name="Herter B."/>
            <person name="Rosa B.A."/>
            <person name="Cordes M."/>
            <person name="Tomlinson C."/>
            <person name="Wollam A."/>
            <person name="Palsikar V.B."/>
            <person name="Mardis E.R."/>
            <person name="Wilson R.K."/>
        </authorList>
    </citation>
    <scope>NUCLEOTIDE SEQUENCE [LARGE SCALE GENOMIC DNA]</scope>
    <source>
        <strain evidence="2">GED7749B</strain>
    </source>
</reference>
<organism evidence="1 2">
    <name type="scientific">Heyndrickxia coagulans</name>
    <name type="common">Weizmannia coagulans</name>
    <dbReference type="NCBI Taxonomy" id="1398"/>
    <lineage>
        <taxon>Bacteria</taxon>
        <taxon>Bacillati</taxon>
        <taxon>Bacillota</taxon>
        <taxon>Bacilli</taxon>
        <taxon>Bacillales</taxon>
        <taxon>Bacillaceae</taxon>
        <taxon>Heyndrickxia</taxon>
    </lineage>
</organism>
<sequence length="66" mass="7672">MTNGKSFSFFGKPLKKFKRKHKNGETPAFIVSHRFFASYILCKIKHYFFSALSQHCRQPDCDGPSK</sequence>
<comment type="caution">
    <text evidence="1">The sequence shown here is derived from an EMBL/GenBank/DDBJ whole genome shotgun (WGS) entry which is preliminary data.</text>
</comment>
<protein>
    <submittedName>
        <fullName evidence="1">Uncharacterized protein</fullName>
    </submittedName>
</protein>
<name>A0A133KEM0_HEYCO</name>
<dbReference type="AlphaFoldDB" id="A0A133KEM0"/>